<dbReference type="InterPro" id="IPR041664">
    <property type="entry name" value="AAA_16"/>
</dbReference>
<proteinExistence type="inferred from homology"/>
<dbReference type="SUPFAM" id="SSF53474">
    <property type="entry name" value="alpha/beta-Hydrolases"/>
    <property type="match status" value="1"/>
</dbReference>
<dbReference type="PRINTS" id="PR00364">
    <property type="entry name" value="DISEASERSIST"/>
</dbReference>
<keyword evidence="2" id="KW-0802">TPR repeat</keyword>
<feature type="region of interest" description="Disordered" evidence="3">
    <location>
        <begin position="1"/>
        <end position="31"/>
    </location>
</feature>
<dbReference type="AlphaFoldDB" id="A0A6A6WSX4"/>
<dbReference type="Pfam" id="PF13424">
    <property type="entry name" value="TPR_12"/>
    <property type="match status" value="2"/>
</dbReference>
<dbReference type="PANTHER" id="PTHR46082">
    <property type="entry name" value="ATP/GTP-BINDING PROTEIN-RELATED"/>
    <property type="match status" value="1"/>
</dbReference>
<organism evidence="6 7">
    <name type="scientific">Melanomma pulvis-pyrius CBS 109.77</name>
    <dbReference type="NCBI Taxonomy" id="1314802"/>
    <lineage>
        <taxon>Eukaryota</taxon>
        <taxon>Fungi</taxon>
        <taxon>Dikarya</taxon>
        <taxon>Ascomycota</taxon>
        <taxon>Pezizomycotina</taxon>
        <taxon>Dothideomycetes</taxon>
        <taxon>Pleosporomycetidae</taxon>
        <taxon>Pleosporales</taxon>
        <taxon>Melanommataceae</taxon>
        <taxon>Melanomma</taxon>
    </lineage>
</organism>
<dbReference type="OrthoDB" id="674604at2759"/>
<dbReference type="Pfam" id="PF13191">
    <property type="entry name" value="AAA_16"/>
    <property type="match status" value="1"/>
</dbReference>
<dbReference type="InterPro" id="IPR053137">
    <property type="entry name" value="NLR-like"/>
</dbReference>
<dbReference type="Pfam" id="PF05057">
    <property type="entry name" value="DUF676"/>
    <property type="match status" value="1"/>
</dbReference>
<feature type="compositionally biased region" description="Low complexity" evidence="3">
    <location>
        <begin position="16"/>
        <end position="31"/>
    </location>
</feature>
<dbReference type="PROSITE" id="PS50005">
    <property type="entry name" value="TPR"/>
    <property type="match status" value="5"/>
</dbReference>
<dbReference type="PROSITE" id="PS50293">
    <property type="entry name" value="TPR_REGION"/>
    <property type="match status" value="2"/>
</dbReference>
<dbReference type="SUPFAM" id="SSF52540">
    <property type="entry name" value="P-loop containing nucleoside triphosphate hydrolases"/>
    <property type="match status" value="1"/>
</dbReference>
<dbReference type="InterPro" id="IPR027417">
    <property type="entry name" value="P-loop_NTPase"/>
</dbReference>
<feature type="domain" description="Orc1-like AAA ATPase" evidence="5">
    <location>
        <begin position="340"/>
        <end position="426"/>
    </location>
</feature>
<dbReference type="InterPro" id="IPR007751">
    <property type="entry name" value="DUF676_lipase-like"/>
</dbReference>
<accession>A0A6A6WSX4</accession>
<dbReference type="InterPro" id="IPR029058">
    <property type="entry name" value="AB_hydrolase_fold"/>
</dbReference>
<dbReference type="InterPro" id="IPR011990">
    <property type="entry name" value="TPR-like_helical_dom_sf"/>
</dbReference>
<comment type="similarity">
    <text evidence="1">Belongs to the putative lipase ROG1 family.</text>
</comment>
<feature type="repeat" description="TPR" evidence="2">
    <location>
        <begin position="792"/>
        <end position="825"/>
    </location>
</feature>
<feature type="repeat" description="TPR" evidence="2">
    <location>
        <begin position="918"/>
        <end position="951"/>
    </location>
</feature>
<evidence type="ECO:0000259" key="5">
    <source>
        <dbReference type="Pfam" id="PF13191"/>
    </source>
</evidence>
<feature type="repeat" description="TPR" evidence="2">
    <location>
        <begin position="750"/>
        <end position="783"/>
    </location>
</feature>
<dbReference type="Gene3D" id="1.25.40.10">
    <property type="entry name" value="Tetratricopeptide repeat domain"/>
    <property type="match status" value="2"/>
</dbReference>
<feature type="repeat" description="TPR" evidence="2">
    <location>
        <begin position="834"/>
        <end position="867"/>
    </location>
</feature>
<dbReference type="EMBL" id="MU002349">
    <property type="protein sequence ID" value="KAF2787199.1"/>
    <property type="molecule type" value="Genomic_DNA"/>
</dbReference>
<dbReference type="SUPFAM" id="SSF48452">
    <property type="entry name" value="TPR-like"/>
    <property type="match status" value="1"/>
</dbReference>
<sequence length="1015" mass="114711">MRRLLRPFRSKKQAVPGPSTSSPSAETSTTVPQGLQVVAEGINPIVDIVAVHGLNGHREKTWTASNGVNWLRDLLPQDLPNARIYTWGYGASTHSRSRVSCQYLYDHARTLVSELCLERQITETNRRPIIFIAHSLGGIIVKSALIHSDAARRGALEEHRSIKLSTFGVMFMGTPHQGGSGVALGKLIVNIASVFVAADDRLLKHLERDSEWLQQQIGQYGPISGNFVTKFAFEEYETPTLLGRSIMVVPRASAVVPGAADAEPIAIHADHIRMVQFGSKSDVGYKTVSGHLRVMTANAGSAISRRWDTEGRVDAVRSDRHIESFSVQFSLPEASHVEHFVGRDEELDTIYKELKNDGSRKIVVVHGLGGMGKTQLALAYAKRHRDEYSAVFWVNSKDVDTLKQGYAAAARRIFRAHPSLTYLKTSAEGDNLDEAIEGFKTWLSSSRNDRWLIIYDNYDTPKLPGCNDEGTFDIRPFFPEAHQGAILITTRSSQLRLGHLIAVKKLQNVEHSLEILSHASGRDGLGSDPDAHELARELDGLPLALATAGAYLYQVSTSFAEYHRLYKESWLRLQQKTPRLLSYEDRALYTTWGVSLDHVEQQSDVAADLLRLWAYFDNQDIWFELLKECQQDGPAWFWQLTENQLCFEEAVRVLCDHGLVEADATFKDVSSESRGYSMHSCVHSWTIHVVNDRWDDGLAKLALECMGLHVPNKNRPQYWLIEQRLVRHANRSREYINDRLLSQDDNVSMLDAINNLGDVYVNRGKLDEAEDMYRRALKGYKISLGPYHKLTLSTTNNLGILYWNQGKMDEAEEMYRQALEGCEKIRAPEYLEKLGTVNNLGVLYMDQGKLDEAEEMYRRALEADEKRLGPDHPSTLKTINNLGTLYRRQNKPEKAEEMYQRSIQGCEKALGPDHPSTLQTINNLAVLYTDHGKLDKAEELYRRAIEGKKKAHGFEHRSTLGSINNLGLLYYKQNKLVEAEEMLQQALKGWEKLLGHEHERCCNLRHALNTLRGSL</sequence>
<dbReference type="InterPro" id="IPR019734">
    <property type="entry name" value="TPR_rpt"/>
</dbReference>
<evidence type="ECO:0000313" key="7">
    <source>
        <dbReference type="Proteomes" id="UP000799757"/>
    </source>
</evidence>
<feature type="domain" description="DUF676" evidence="4">
    <location>
        <begin position="49"/>
        <end position="179"/>
    </location>
</feature>
<dbReference type="GO" id="GO:0043531">
    <property type="term" value="F:ADP binding"/>
    <property type="evidence" value="ECO:0007669"/>
    <property type="project" value="InterPro"/>
</dbReference>
<dbReference type="Gene3D" id="3.40.50.300">
    <property type="entry name" value="P-loop containing nucleotide triphosphate hydrolases"/>
    <property type="match status" value="1"/>
</dbReference>
<name>A0A6A6WSX4_9PLEO</name>
<gene>
    <name evidence="6" type="ORF">K505DRAFT_421923</name>
</gene>
<evidence type="ECO:0000256" key="1">
    <source>
        <dbReference type="ARBA" id="ARBA00007920"/>
    </source>
</evidence>
<keyword evidence="7" id="KW-1185">Reference proteome</keyword>
<dbReference type="Pfam" id="PF13374">
    <property type="entry name" value="TPR_10"/>
    <property type="match status" value="2"/>
</dbReference>
<feature type="compositionally biased region" description="Basic residues" evidence="3">
    <location>
        <begin position="1"/>
        <end position="12"/>
    </location>
</feature>
<evidence type="ECO:0000256" key="2">
    <source>
        <dbReference type="PROSITE-ProRule" id="PRU00339"/>
    </source>
</evidence>
<feature type="repeat" description="TPR" evidence="2">
    <location>
        <begin position="876"/>
        <end position="909"/>
    </location>
</feature>
<dbReference type="Proteomes" id="UP000799757">
    <property type="component" value="Unassembled WGS sequence"/>
</dbReference>
<evidence type="ECO:0000259" key="4">
    <source>
        <dbReference type="Pfam" id="PF05057"/>
    </source>
</evidence>
<evidence type="ECO:0000256" key="3">
    <source>
        <dbReference type="SAM" id="MobiDB-lite"/>
    </source>
</evidence>
<evidence type="ECO:0000313" key="6">
    <source>
        <dbReference type="EMBL" id="KAF2787199.1"/>
    </source>
</evidence>
<dbReference type="SMART" id="SM00028">
    <property type="entry name" value="TPR"/>
    <property type="match status" value="6"/>
</dbReference>
<dbReference type="Gene3D" id="3.40.50.1820">
    <property type="entry name" value="alpha/beta hydrolase"/>
    <property type="match status" value="1"/>
</dbReference>
<reference evidence="6" key="1">
    <citation type="journal article" date="2020" name="Stud. Mycol.">
        <title>101 Dothideomycetes genomes: a test case for predicting lifestyles and emergence of pathogens.</title>
        <authorList>
            <person name="Haridas S."/>
            <person name="Albert R."/>
            <person name="Binder M."/>
            <person name="Bloem J."/>
            <person name="Labutti K."/>
            <person name="Salamov A."/>
            <person name="Andreopoulos B."/>
            <person name="Baker S."/>
            <person name="Barry K."/>
            <person name="Bills G."/>
            <person name="Bluhm B."/>
            <person name="Cannon C."/>
            <person name="Castanera R."/>
            <person name="Culley D."/>
            <person name="Daum C."/>
            <person name="Ezra D."/>
            <person name="Gonzalez J."/>
            <person name="Henrissat B."/>
            <person name="Kuo A."/>
            <person name="Liang C."/>
            <person name="Lipzen A."/>
            <person name="Lutzoni F."/>
            <person name="Magnuson J."/>
            <person name="Mondo S."/>
            <person name="Nolan M."/>
            <person name="Ohm R."/>
            <person name="Pangilinan J."/>
            <person name="Park H.-J."/>
            <person name="Ramirez L."/>
            <person name="Alfaro M."/>
            <person name="Sun H."/>
            <person name="Tritt A."/>
            <person name="Yoshinaga Y."/>
            <person name="Zwiers L.-H."/>
            <person name="Turgeon B."/>
            <person name="Goodwin S."/>
            <person name="Spatafora J."/>
            <person name="Crous P."/>
            <person name="Grigoriev I."/>
        </authorList>
    </citation>
    <scope>NUCLEOTIDE SEQUENCE</scope>
    <source>
        <strain evidence="6">CBS 109.77</strain>
    </source>
</reference>
<protein>
    <submittedName>
        <fullName evidence="6">Uncharacterized protein</fullName>
    </submittedName>
</protein>
<dbReference type="PANTHER" id="PTHR46082:SF6">
    <property type="entry name" value="AAA+ ATPASE DOMAIN-CONTAINING PROTEIN-RELATED"/>
    <property type="match status" value="1"/>
</dbReference>